<dbReference type="HOGENOM" id="CLU_043132_0_0_6"/>
<gene>
    <name evidence="1" type="ordered locus">Sde_0243</name>
</gene>
<dbReference type="RefSeq" id="WP_011466731.1">
    <property type="nucleotide sequence ID" value="NC_007912.1"/>
</dbReference>
<sequence>MERIDRTTPDDILFYIAERDMSVNEVVRTLYNSPSQVTIDHFNRVNAHLINNLVSIGQMVIITPENPQQCTLWEDLLQKAARHIDGELSRQTAQEKAALARNYALFNNATSYTGAGIGWVSGYFDQKKNHVVKALDKIEKLYVAEYSKTGALKSSDFFTKRRALFQQIDRAVNGMLERRMWGQNVDANRIKSRLGLSSKSIVHQWKAQGYATDIDGFKSNYTRLTNASKIFTRLGYVSIGLEVAGGVSKIAEACTLEPDSAYCTKTKFTETGRVAGSITGGIGGGAAATYLTCNLLFGIETAGTSLLWCGIVAGAMGAYGGSKLGGNYSASGGEIIYNYSYK</sequence>
<keyword evidence="2" id="KW-1185">Reference proteome</keyword>
<protein>
    <submittedName>
        <fullName evidence="1">Uncharacterized protein</fullName>
    </submittedName>
</protein>
<reference evidence="1 2" key="1">
    <citation type="journal article" date="2008" name="PLoS Genet.">
        <title>Complete genome sequence of the complex carbohydrate-degrading marine bacterium, Saccharophagus degradans strain 2-40 T.</title>
        <authorList>
            <person name="Weiner R.M."/>
            <person name="Taylor L.E.II."/>
            <person name="Henrissat B."/>
            <person name="Hauser L."/>
            <person name="Land M."/>
            <person name="Coutinho P.M."/>
            <person name="Rancurel C."/>
            <person name="Saunders E.H."/>
            <person name="Longmire A.G."/>
            <person name="Zhang H."/>
            <person name="Bayer E.A."/>
            <person name="Gilbert H.J."/>
            <person name="Larimer F."/>
            <person name="Zhulin I.B."/>
            <person name="Ekborg N.A."/>
            <person name="Lamed R."/>
            <person name="Richardson P.M."/>
            <person name="Borovok I."/>
            <person name="Hutcheson S."/>
        </authorList>
    </citation>
    <scope>NUCLEOTIDE SEQUENCE [LARGE SCALE GENOMIC DNA]</scope>
    <source>
        <strain evidence="2">2-40 / ATCC 43961 / DSM 17024</strain>
    </source>
</reference>
<proteinExistence type="predicted"/>
<accession>Q21P72</accession>
<dbReference type="eggNOG" id="COG4104">
    <property type="taxonomic scope" value="Bacteria"/>
</dbReference>
<dbReference type="KEGG" id="sde:Sde_0243"/>
<dbReference type="GeneID" id="98611948"/>
<dbReference type="EMBL" id="CP000282">
    <property type="protein sequence ID" value="ABD79507.1"/>
    <property type="molecule type" value="Genomic_DNA"/>
</dbReference>
<organism evidence="1 2">
    <name type="scientific">Saccharophagus degradans (strain 2-40 / ATCC 43961 / DSM 17024)</name>
    <dbReference type="NCBI Taxonomy" id="203122"/>
    <lineage>
        <taxon>Bacteria</taxon>
        <taxon>Pseudomonadati</taxon>
        <taxon>Pseudomonadota</taxon>
        <taxon>Gammaproteobacteria</taxon>
        <taxon>Cellvibrionales</taxon>
        <taxon>Cellvibrionaceae</taxon>
        <taxon>Saccharophagus</taxon>
    </lineage>
</organism>
<dbReference type="STRING" id="203122.Sde_0243"/>
<name>Q21P72_SACD2</name>
<dbReference type="AlphaFoldDB" id="Q21P72"/>
<evidence type="ECO:0000313" key="2">
    <source>
        <dbReference type="Proteomes" id="UP000001947"/>
    </source>
</evidence>
<evidence type="ECO:0000313" key="1">
    <source>
        <dbReference type="EMBL" id="ABD79507.1"/>
    </source>
</evidence>
<dbReference type="Proteomes" id="UP000001947">
    <property type="component" value="Chromosome"/>
</dbReference>
<dbReference type="OrthoDB" id="6352550at2"/>